<feature type="domain" description="Fe2OG dioxygenase" evidence="9">
    <location>
        <begin position="99"/>
        <end position="247"/>
    </location>
</feature>
<dbReference type="EMBL" id="MU006794">
    <property type="protein sequence ID" value="KAF2637160.1"/>
    <property type="molecule type" value="Genomic_DNA"/>
</dbReference>
<evidence type="ECO:0000313" key="11">
    <source>
        <dbReference type="Proteomes" id="UP000799753"/>
    </source>
</evidence>
<evidence type="ECO:0000256" key="2">
    <source>
        <dbReference type="ARBA" id="ARBA00007879"/>
    </source>
</evidence>
<dbReference type="OrthoDB" id="412814at2759"/>
<gene>
    <name evidence="10" type="ORF">P280DRAFT_472331</name>
</gene>
<evidence type="ECO:0000313" key="10">
    <source>
        <dbReference type="EMBL" id="KAF2637160.1"/>
    </source>
</evidence>
<evidence type="ECO:0000256" key="5">
    <source>
        <dbReference type="ARBA" id="ARBA00023002"/>
    </source>
</evidence>
<dbReference type="GO" id="GO:0046872">
    <property type="term" value="F:metal ion binding"/>
    <property type="evidence" value="ECO:0007669"/>
    <property type="project" value="UniProtKB-KW"/>
</dbReference>
<dbReference type="GO" id="GO:0051213">
    <property type="term" value="F:dioxygenase activity"/>
    <property type="evidence" value="ECO:0007669"/>
    <property type="project" value="UniProtKB-KW"/>
</dbReference>
<organism evidence="10 11">
    <name type="scientific">Massarina eburnea CBS 473.64</name>
    <dbReference type="NCBI Taxonomy" id="1395130"/>
    <lineage>
        <taxon>Eukaryota</taxon>
        <taxon>Fungi</taxon>
        <taxon>Dikarya</taxon>
        <taxon>Ascomycota</taxon>
        <taxon>Pezizomycotina</taxon>
        <taxon>Dothideomycetes</taxon>
        <taxon>Pleosporomycetidae</taxon>
        <taxon>Pleosporales</taxon>
        <taxon>Massarineae</taxon>
        <taxon>Massarinaceae</taxon>
        <taxon>Massarina</taxon>
    </lineage>
</organism>
<reference evidence="10" key="1">
    <citation type="journal article" date="2020" name="Stud. Mycol.">
        <title>101 Dothideomycetes genomes: a test case for predicting lifestyles and emergence of pathogens.</title>
        <authorList>
            <person name="Haridas S."/>
            <person name="Albert R."/>
            <person name="Binder M."/>
            <person name="Bloem J."/>
            <person name="Labutti K."/>
            <person name="Salamov A."/>
            <person name="Andreopoulos B."/>
            <person name="Baker S."/>
            <person name="Barry K."/>
            <person name="Bills G."/>
            <person name="Bluhm B."/>
            <person name="Cannon C."/>
            <person name="Castanera R."/>
            <person name="Culley D."/>
            <person name="Daum C."/>
            <person name="Ezra D."/>
            <person name="Gonzalez J."/>
            <person name="Henrissat B."/>
            <person name="Kuo A."/>
            <person name="Liang C."/>
            <person name="Lipzen A."/>
            <person name="Lutzoni F."/>
            <person name="Magnuson J."/>
            <person name="Mondo S."/>
            <person name="Nolan M."/>
            <person name="Ohm R."/>
            <person name="Pangilinan J."/>
            <person name="Park H.-J."/>
            <person name="Ramirez L."/>
            <person name="Alfaro M."/>
            <person name="Sun H."/>
            <person name="Tritt A."/>
            <person name="Yoshinaga Y."/>
            <person name="Zwiers L.-H."/>
            <person name="Turgeon B."/>
            <person name="Goodwin S."/>
            <person name="Spatafora J."/>
            <person name="Crous P."/>
            <person name="Grigoriev I."/>
        </authorList>
    </citation>
    <scope>NUCLEOTIDE SEQUENCE</scope>
    <source>
        <strain evidence="10">CBS 473.64</strain>
    </source>
</reference>
<dbReference type="InterPro" id="IPR005123">
    <property type="entry name" value="Oxoglu/Fe-dep_dioxygenase_dom"/>
</dbReference>
<evidence type="ECO:0000256" key="7">
    <source>
        <dbReference type="ARBA" id="ARBA00023242"/>
    </source>
</evidence>
<comment type="similarity">
    <text evidence="2">Belongs to the alkB family.</text>
</comment>
<evidence type="ECO:0000256" key="4">
    <source>
        <dbReference type="ARBA" id="ARBA00022964"/>
    </source>
</evidence>
<dbReference type="InterPro" id="IPR027450">
    <property type="entry name" value="AlkB-like"/>
</dbReference>
<protein>
    <submittedName>
        <fullName evidence="10">AlkB, alkylation repair protein 6</fullName>
    </submittedName>
</protein>
<dbReference type="PANTHER" id="PTHR46030:SF1">
    <property type="entry name" value="ALPHA-KETOGLUTARATE-DEPENDENT DIOXYGENASE ALKB HOMOLOG 6"/>
    <property type="match status" value="1"/>
</dbReference>
<dbReference type="SUPFAM" id="SSF51197">
    <property type="entry name" value="Clavaminate synthase-like"/>
    <property type="match status" value="1"/>
</dbReference>
<evidence type="ECO:0000256" key="6">
    <source>
        <dbReference type="ARBA" id="ARBA00023004"/>
    </source>
</evidence>
<keyword evidence="7" id="KW-0539">Nucleus</keyword>
<keyword evidence="6" id="KW-0408">Iron</keyword>
<evidence type="ECO:0000259" key="9">
    <source>
        <dbReference type="PROSITE" id="PS51471"/>
    </source>
</evidence>
<feature type="region of interest" description="Disordered" evidence="8">
    <location>
        <begin position="144"/>
        <end position="171"/>
    </location>
</feature>
<dbReference type="PANTHER" id="PTHR46030">
    <property type="entry name" value="ALPHA-KETOGLUTARATE-DEPENDENT DIOXYGENASE ALKB HOMOLOG 6"/>
    <property type="match status" value="1"/>
</dbReference>
<keyword evidence="11" id="KW-1185">Reference proteome</keyword>
<sequence>MSGVEVMGGEGLERFRIAGLPPNFYYVADFISVEEEASILQKIPAQRWTHLTHRRLQAHPSTLTKNNTLLAAPLPQWLTSPMLSRFEKLGLFRDTPHREPNHVLINEYGSGEGIMAHEDGGAYARVVATVSLGGSVCLDVTSKVGGSSEEKGDDGSGIGEKANGTNGTDRKYSIPTRILQEPRSLLITTGPAYEDLLHGISPVEVDDHLDAETVANWSLLGDSHVFEDAGGRNERATRISLTYRDVLKVSSAASKVLGGLGRR</sequence>
<proteinExistence type="inferred from homology"/>
<name>A0A6A6RP69_9PLEO</name>
<evidence type="ECO:0000256" key="8">
    <source>
        <dbReference type="SAM" id="MobiDB-lite"/>
    </source>
</evidence>
<dbReference type="Gene3D" id="2.60.120.590">
    <property type="entry name" value="Alpha-ketoglutarate-dependent dioxygenase AlkB-like"/>
    <property type="match status" value="1"/>
</dbReference>
<dbReference type="InterPro" id="IPR037151">
    <property type="entry name" value="AlkB-like_sf"/>
</dbReference>
<keyword evidence="5" id="KW-0560">Oxidoreductase</keyword>
<evidence type="ECO:0000256" key="1">
    <source>
        <dbReference type="ARBA" id="ARBA00004123"/>
    </source>
</evidence>
<dbReference type="PROSITE" id="PS51471">
    <property type="entry name" value="FE2OG_OXY"/>
    <property type="match status" value="1"/>
</dbReference>
<comment type="subcellular location">
    <subcellularLocation>
        <location evidence="1">Nucleus</location>
    </subcellularLocation>
</comment>
<dbReference type="Proteomes" id="UP000799753">
    <property type="component" value="Unassembled WGS sequence"/>
</dbReference>
<dbReference type="InterPro" id="IPR032862">
    <property type="entry name" value="ALKBH6"/>
</dbReference>
<keyword evidence="3" id="KW-0479">Metal-binding</keyword>
<dbReference type="GO" id="GO:0005634">
    <property type="term" value="C:nucleus"/>
    <property type="evidence" value="ECO:0007669"/>
    <property type="project" value="UniProtKB-SubCell"/>
</dbReference>
<evidence type="ECO:0000256" key="3">
    <source>
        <dbReference type="ARBA" id="ARBA00022723"/>
    </source>
</evidence>
<dbReference type="AlphaFoldDB" id="A0A6A6RP69"/>
<keyword evidence="4" id="KW-0223">Dioxygenase</keyword>
<accession>A0A6A6RP69</accession>
<dbReference type="Pfam" id="PF13532">
    <property type="entry name" value="2OG-FeII_Oxy_2"/>
    <property type="match status" value="1"/>
</dbReference>